<feature type="domain" description="Phospholipid/glycerol acyltransferase" evidence="12">
    <location>
        <begin position="39"/>
        <end position="260"/>
    </location>
</feature>
<dbReference type="CDD" id="cd07992">
    <property type="entry name" value="LPLAT_AAK14816-like"/>
    <property type="match status" value="1"/>
</dbReference>
<keyword evidence="6 11" id="KW-0812">Transmembrane</keyword>
<evidence type="ECO:0000259" key="12">
    <source>
        <dbReference type="SMART" id="SM00563"/>
    </source>
</evidence>
<dbReference type="Pfam" id="PF03155">
    <property type="entry name" value="Alg6_Alg8"/>
    <property type="match status" value="1"/>
</dbReference>
<evidence type="ECO:0000256" key="1">
    <source>
        <dbReference type="ARBA" id="ARBA00004477"/>
    </source>
</evidence>
<keyword evidence="5" id="KW-0808">Transferase</keyword>
<feature type="region of interest" description="Disordered" evidence="10">
    <location>
        <begin position="611"/>
        <end position="645"/>
    </location>
</feature>
<dbReference type="OrthoDB" id="2427554at2759"/>
<dbReference type="GO" id="GO:0016287">
    <property type="term" value="F:glycerone-phosphate O-acyltransferase activity"/>
    <property type="evidence" value="ECO:0007669"/>
    <property type="project" value="TreeGrafter"/>
</dbReference>
<dbReference type="Pfam" id="PF01553">
    <property type="entry name" value="Acyltransferase"/>
    <property type="match status" value="1"/>
</dbReference>
<evidence type="ECO:0000256" key="3">
    <source>
        <dbReference type="ARBA" id="ARBA00008715"/>
    </source>
</evidence>
<evidence type="ECO:0000256" key="5">
    <source>
        <dbReference type="ARBA" id="ARBA00022679"/>
    </source>
</evidence>
<evidence type="ECO:0000256" key="11">
    <source>
        <dbReference type="SAM" id="Phobius"/>
    </source>
</evidence>
<dbReference type="PANTHER" id="PTHR31605">
    <property type="entry name" value="GLYCEROL-3-PHOSPHATE O-ACYLTRANSFERASE 1"/>
    <property type="match status" value="1"/>
</dbReference>
<dbReference type="GO" id="GO:0004366">
    <property type="term" value="F:glycerol-3-phosphate O-acyltransferase activity"/>
    <property type="evidence" value="ECO:0007669"/>
    <property type="project" value="TreeGrafter"/>
</dbReference>
<feature type="transmembrane region" description="Helical" evidence="11">
    <location>
        <begin position="445"/>
        <end position="466"/>
    </location>
</feature>
<dbReference type="SUPFAM" id="SSF69593">
    <property type="entry name" value="Glycerol-3-phosphate (1)-acyltransferase"/>
    <property type="match status" value="1"/>
</dbReference>
<dbReference type="SMART" id="SM00563">
    <property type="entry name" value="PlsC"/>
    <property type="match status" value="1"/>
</dbReference>
<dbReference type="GO" id="GO:0008654">
    <property type="term" value="P:phospholipid biosynthetic process"/>
    <property type="evidence" value="ECO:0007669"/>
    <property type="project" value="TreeGrafter"/>
</dbReference>
<evidence type="ECO:0000256" key="2">
    <source>
        <dbReference type="ARBA" id="ARBA00004922"/>
    </source>
</evidence>
<comment type="caution">
    <text evidence="13">The sequence shown here is derived from an EMBL/GenBank/DDBJ whole genome shotgun (WGS) entry which is preliminary data.</text>
</comment>
<dbReference type="Proteomes" id="UP000789570">
    <property type="component" value="Unassembled WGS sequence"/>
</dbReference>
<comment type="pathway">
    <text evidence="2">Protein modification; protein glycosylation.</text>
</comment>
<feature type="compositionally biased region" description="Polar residues" evidence="10">
    <location>
        <begin position="611"/>
        <end position="639"/>
    </location>
</feature>
<keyword evidence="14" id="KW-1185">Reference proteome</keyword>
<comment type="subcellular location">
    <subcellularLocation>
        <location evidence="1">Endoplasmic reticulum membrane</location>
        <topology evidence="1">Multi-pass membrane protein</topology>
    </subcellularLocation>
</comment>
<evidence type="ECO:0000256" key="8">
    <source>
        <dbReference type="ARBA" id="ARBA00022989"/>
    </source>
</evidence>
<dbReference type="InterPro" id="IPR004856">
    <property type="entry name" value="Glyco_trans_ALG6/ALG8"/>
</dbReference>
<keyword evidence="7" id="KW-0256">Endoplasmic reticulum</keyword>
<gene>
    <name evidence="13" type="ORF">FCALED_LOCUS2818</name>
</gene>
<protein>
    <submittedName>
        <fullName evidence="13">10650_t:CDS:1</fullName>
    </submittedName>
</protein>
<proteinExistence type="inferred from homology"/>
<evidence type="ECO:0000256" key="6">
    <source>
        <dbReference type="ARBA" id="ARBA00022692"/>
    </source>
</evidence>
<dbReference type="PANTHER" id="PTHR31605:SF0">
    <property type="entry name" value="GLYCEROL-3-PHOSPHATE O-ACYLTRANSFERASE 1"/>
    <property type="match status" value="1"/>
</dbReference>
<name>A0A9N8Z9T7_9GLOM</name>
<dbReference type="GO" id="GO:0005789">
    <property type="term" value="C:endoplasmic reticulum membrane"/>
    <property type="evidence" value="ECO:0007669"/>
    <property type="project" value="UniProtKB-SubCell"/>
</dbReference>
<evidence type="ECO:0000256" key="10">
    <source>
        <dbReference type="SAM" id="MobiDB-lite"/>
    </source>
</evidence>
<comment type="similarity">
    <text evidence="3">Belongs to the ALG6/ALG8 glucosyltransferase family.</text>
</comment>
<evidence type="ECO:0000313" key="14">
    <source>
        <dbReference type="Proteomes" id="UP000789570"/>
    </source>
</evidence>
<keyword evidence="9 11" id="KW-0472">Membrane</keyword>
<feature type="transmembrane region" description="Helical" evidence="11">
    <location>
        <begin position="398"/>
        <end position="415"/>
    </location>
</feature>
<reference evidence="13" key="1">
    <citation type="submission" date="2021-06" db="EMBL/GenBank/DDBJ databases">
        <authorList>
            <person name="Kallberg Y."/>
            <person name="Tangrot J."/>
            <person name="Rosling A."/>
        </authorList>
    </citation>
    <scope>NUCLEOTIDE SEQUENCE</scope>
    <source>
        <strain evidence="13">UK204</strain>
    </source>
</reference>
<dbReference type="GO" id="GO:0016758">
    <property type="term" value="F:hexosyltransferase activity"/>
    <property type="evidence" value="ECO:0007669"/>
    <property type="project" value="InterPro"/>
</dbReference>
<keyword evidence="8 11" id="KW-1133">Transmembrane helix</keyword>
<evidence type="ECO:0000256" key="4">
    <source>
        <dbReference type="ARBA" id="ARBA00022676"/>
    </source>
</evidence>
<evidence type="ECO:0000256" key="7">
    <source>
        <dbReference type="ARBA" id="ARBA00022824"/>
    </source>
</evidence>
<sequence length="936" mass="106524">MTLQSYDVVVSFFSVVLDIFFREIRPRGSHKVPKEGPVIFVAAPHANQYVGNAIMPGSNLKFVDPLILMRHCQRHVSFLVAEKSMRRKYIGAMARAVHAIPVTRPQDLAQVGKGRIQLLNRKTDPTRITGIGTAFTQQLKVGSRIALPMDHGSSEVKEILSDTELVIKREFKEIDALNLLTDPEGTQYKCFPHIDHSQVYKIVFDTLKEGHCIGIFPEGGSHDRTEILPLKAGVTIMALGAIAANPDLNVKIVPCGLNYFHAHHFRSRAVIEFGSPISIPPDLVEKFKEGGSSKREACSKLLEDIYNGLRAVTVNTPDYETLMFIQAGRRLYKPAHRRLPISQIVELNRRFVAGYEHFKDNPRVQEMRKHIMEYNKLLKYHGLKDHQVNRSAMGGTRAAGLLFYRVILLATWGILGLPGERKAKEAVRVSSIKVAGRDVLATWKLLVALVVTPMLYGFYTFIVVLISFKYRWILKWKVFAPISTFCTLVTGSYATIRFYESGIDVYKSIRPLFLSLLPWTRSSIKNLRTVREILSTDITNLINELAPQIYHDFDVERIVQAAAERSVMSTISNSVFQSPINWLDDRIFNWERQGETSEFDDVIYFLEKNNGSASGRSRTSSWASGSNSRPRSRANSITSGPPGESYRVEALTELPRGEPFSKLNLRTGGFTKIKSKESEEDSGYHGDGEDDYFYTIIYGDTELKTLNRSEKIPFPNKLKLFPNIDHQIRSTDFEVHRNWLAITHSLPISKWYYEDRSEWTLDYPPFFAWFEWYLSQFASLADKGMLKVDNLNYASDATIYFQRTTVIISELVLFYALKKGLCHAYWAPNFWALYAAVDRVLIVVAKRFGWTLNVSAIGSITRGLVGDVNFALLPQVQANHTFILTLVFQTASLIKLWKYPTYKNFLGSLILNGYSSFLFGWHVHEKAILLVMIPFR</sequence>
<dbReference type="AlphaFoldDB" id="A0A9N8Z9T7"/>
<dbReference type="EMBL" id="CAJVPQ010000455">
    <property type="protein sequence ID" value="CAG8483127.1"/>
    <property type="molecule type" value="Genomic_DNA"/>
</dbReference>
<keyword evidence="4" id="KW-0328">Glycosyltransferase</keyword>
<accession>A0A9N8Z9T7</accession>
<dbReference type="InterPro" id="IPR002123">
    <property type="entry name" value="Plipid/glycerol_acylTrfase"/>
</dbReference>
<dbReference type="InterPro" id="IPR052744">
    <property type="entry name" value="GPAT/DAPAT"/>
</dbReference>
<organism evidence="13 14">
    <name type="scientific">Funneliformis caledonium</name>
    <dbReference type="NCBI Taxonomy" id="1117310"/>
    <lineage>
        <taxon>Eukaryota</taxon>
        <taxon>Fungi</taxon>
        <taxon>Fungi incertae sedis</taxon>
        <taxon>Mucoromycota</taxon>
        <taxon>Glomeromycotina</taxon>
        <taxon>Glomeromycetes</taxon>
        <taxon>Glomerales</taxon>
        <taxon>Glomeraceae</taxon>
        <taxon>Funneliformis</taxon>
    </lineage>
</organism>
<evidence type="ECO:0000313" key="13">
    <source>
        <dbReference type="EMBL" id="CAG8483127.1"/>
    </source>
</evidence>
<evidence type="ECO:0000256" key="9">
    <source>
        <dbReference type="ARBA" id="ARBA00023136"/>
    </source>
</evidence>